<protein>
    <submittedName>
        <fullName evidence="2">Ovule protein</fullName>
    </submittedName>
</protein>
<name>A0A915KC05_ROMCU</name>
<sequence length="85" mass="10361">MNKMRVYFLMLIYNKINKIQVKNKRKEKVVRRGTAQRRFLVWIEQPAPRGKDQQENKFGWWNMCIRFLWVFSNSSTLLPTPSITR</sequence>
<organism evidence="1 2">
    <name type="scientific">Romanomermis culicivorax</name>
    <name type="common">Nematode worm</name>
    <dbReference type="NCBI Taxonomy" id="13658"/>
    <lineage>
        <taxon>Eukaryota</taxon>
        <taxon>Metazoa</taxon>
        <taxon>Ecdysozoa</taxon>
        <taxon>Nematoda</taxon>
        <taxon>Enoplea</taxon>
        <taxon>Dorylaimia</taxon>
        <taxon>Mermithida</taxon>
        <taxon>Mermithoidea</taxon>
        <taxon>Mermithidae</taxon>
        <taxon>Romanomermis</taxon>
    </lineage>
</organism>
<keyword evidence="1" id="KW-1185">Reference proteome</keyword>
<accession>A0A915KC05</accession>
<proteinExistence type="predicted"/>
<reference evidence="2" key="1">
    <citation type="submission" date="2022-11" db="UniProtKB">
        <authorList>
            <consortium name="WormBaseParasite"/>
        </authorList>
    </citation>
    <scope>IDENTIFICATION</scope>
</reference>
<evidence type="ECO:0000313" key="1">
    <source>
        <dbReference type="Proteomes" id="UP000887565"/>
    </source>
</evidence>
<dbReference type="Proteomes" id="UP000887565">
    <property type="component" value="Unplaced"/>
</dbReference>
<dbReference type="WBParaSite" id="nRc.2.0.1.t35439-RA">
    <property type="protein sequence ID" value="nRc.2.0.1.t35439-RA"/>
    <property type="gene ID" value="nRc.2.0.1.g35439"/>
</dbReference>
<dbReference type="AlphaFoldDB" id="A0A915KC05"/>
<evidence type="ECO:0000313" key="2">
    <source>
        <dbReference type="WBParaSite" id="nRc.2.0.1.t35439-RA"/>
    </source>
</evidence>